<dbReference type="RefSeq" id="WP_073021402.1">
    <property type="nucleotide sequence ID" value="NZ_FQXU01000011.1"/>
</dbReference>
<dbReference type="EMBL" id="FQXU01000011">
    <property type="protein sequence ID" value="SHI27869.1"/>
    <property type="molecule type" value="Genomic_DNA"/>
</dbReference>
<dbReference type="InterPro" id="IPR053154">
    <property type="entry name" value="c-di-AMP_regulator"/>
</dbReference>
<dbReference type="Proteomes" id="UP000184241">
    <property type="component" value="Unassembled WGS sequence"/>
</dbReference>
<feature type="transmembrane region" description="Helical" evidence="1">
    <location>
        <begin position="12"/>
        <end position="28"/>
    </location>
</feature>
<dbReference type="PANTHER" id="PTHR37804:SF1">
    <property type="entry name" value="CDAA REGULATORY PROTEIN CDAR"/>
    <property type="match status" value="1"/>
</dbReference>
<name>A0A1M5ZV04_9CLOT</name>
<evidence type="ECO:0000313" key="3">
    <source>
        <dbReference type="Proteomes" id="UP000184241"/>
    </source>
</evidence>
<reference evidence="2 3" key="1">
    <citation type="submission" date="2016-11" db="EMBL/GenBank/DDBJ databases">
        <authorList>
            <person name="Jaros S."/>
            <person name="Januszkiewicz K."/>
            <person name="Wedrychowicz H."/>
        </authorList>
    </citation>
    <scope>NUCLEOTIDE SEQUENCE [LARGE SCALE GENOMIC DNA]</scope>
    <source>
        <strain evidence="2 3">DSM 6191</strain>
    </source>
</reference>
<dbReference type="AlphaFoldDB" id="A0A1M5ZV04"/>
<keyword evidence="1" id="KW-0472">Membrane</keyword>
<dbReference type="PANTHER" id="PTHR37804">
    <property type="entry name" value="CDAA REGULATORY PROTEIN CDAR"/>
    <property type="match status" value="1"/>
</dbReference>
<accession>A0A1M5ZV04</accession>
<dbReference type="InterPro" id="IPR012505">
    <property type="entry name" value="YbbR"/>
</dbReference>
<keyword evidence="1" id="KW-0812">Transmembrane</keyword>
<evidence type="ECO:0000313" key="2">
    <source>
        <dbReference type="EMBL" id="SHI27869.1"/>
    </source>
</evidence>
<organism evidence="2 3">
    <name type="scientific">Clostridium intestinale DSM 6191</name>
    <dbReference type="NCBI Taxonomy" id="1121320"/>
    <lineage>
        <taxon>Bacteria</taxon>
        <taxon>Bacillati</taxon>
        <taxon>Bacillota</taxon>
        <taxon>Clostridia</taxon>
        <taxon>Eubacteriales</taxon>
        <taxon>Clostridiaceae</taxon>
        <taxon>Clostridium</taxon>
    </lineage>
</organism>
<dbReference type="Gene3D" id="2.170.120.40">
    <property type="entry name" value="YbbR-like domain"/>
    <property type="match status" value="2"/>
</dbReference>
<evidence type="ECO:0000256" key="1">
    <source>
        <dbReference type="SAM" id="Phobius"/>
    </source>
</evidence>
<proteinExistence type="predicted"/>
<protein>
    <submittedName>
        <fullName evidence="2">YbbR domain-containing protein</fullName>
    </submittedName>
</protein>
<sequence>MDQKSSKKRQIIIQLICLVLSFGLWLYISNVENPVTTYSLDKVPVELINETSLNNSGLTLSPNQNVYVDLKLEGPRSELYSVKRDQFKITVDLGDYVLKKGENSVPVEIVDYPDNINIKKSSNLKVNIVIDELQTRSVSIKQELTLTAKNGYYLGETSLSYNKVNVSGPAEYVNSVQNVVAKGEFKSLDSDLLSTVQLKAVDDENKVVENVTIQPSTVDITVPVRQLKPAKVSVRTSGQLRSDLAIKAITPSKTYIELKGDKDITDKISEVYTEAIDLSKITTTTDISVKLSLPEGVQSVDNTISVNVEVEKIISKDFSVSLITKGLGENFNSALSKTEVKVTVKGNESSVNKVNVNMFKGEVDLTSLTEGSYDISPKITFDNSIENITITSNDKVKATITKKEQ</sequence>
<dbReference type="Gene3D" id="2.170.120.30">
    <property type="match status" value="2"/>
</dbReference>
<gene>
    <name evidence="2" type="ORF">SAMN02745941_03403</name>
</gene>
<dbReference type="Pfam" id="PF07949">
    <property type="entry name" value="YbbR"/>
    <property type="match status" value="3"/>
</dbReference>
<keyword evidence="1" id="KW-1133">Transmembrane helix</keyword>